<sequence length="89" mass="10510">MTRLEQLSHELVDVVVNLGYPAELGDLMARNLGTESTVERMIQYLLHVQPATAEEMVDEMLAICDERDKWVQKKKNEYYNRKVNEWINR</sequence>
<organism evidence="1 2">
    <name type="scientific">Acidaminococcus fermentans</name>
    <dbReference type="NCBI Taxonomy" id="905"/>
    <lineage>
        <taxon>Bacteria</taxon>
        <taxon>Bacillati</taxon>
        <taxon>Bacillota</taxon>
        <taxon>Negativicutes</taxon>
        <taxon>Acidaminococcales</taxon>
        <taxon>Acidaminococcaceae</taxon>
        <taxon>Acidaminococcus</taxon>
    </lineage>
</organism>
<dbReference type="AlphaFoldDB" id="A0A1H3B5Z4"/>
<evidence type="ECO:0000313" key="2">
    <source>
        <dbReference type="Proteomes" id="UP000182379"/>
    </source>
</evidence>
<dbReference type="RefSeq" id="WP_012938886.1">
    <property type="nucleotide sequence ID" value="NZ_CALAKB010000024.1"/>
</dbReference>
<evidence type="ECO:0000313" key="1">
    <source>
        <dbReference type="EMBL" id="SDX37357.1"/>
    </source>
</evidence>
<name>A0A1H3B5Z4_ACIFE</name>
<protein>
    <submittedName>
        <fullName evidence="1">Uncharacterized protein</fullName>
    </submittedName>
</protein>
<gene>
    <name evidence="1" type="ORF">SAMN05216495_1305</name>
</gene>
<dbReference type="GeneID" id="78335235"/>
<proteinExistence type="predicted"/>
<reference evidence="1 2" key="1">
    <citation type="submission" date="2016-10" db="EMBL/GenBank/DDBJ databases">
        <authorList>
            <person name="Varghese N."/>
            <person name="Submissions S."/>
        </authorList>
    </citation>
    <scope>NUCLEOTIDE SEQUENCE [LARGE SCALE GENOMIC DNA]</scope>
    <source>
        <strain evidence="1 2">WCC6</strain>
    </source>
</reference>
<dbReference type="Proteomes" id="UP000182379">
    <property type="component" value="Unassembled WGS sequence"/>
</dbReference>
<accession>A0A1H3B5Z4</accession>
<dbReference type="EMBL" id="FNOP01000030">
    <property type="protein sequence ID" value="SDX37357.1"/>
    <property type="molecule type" value="Genomic_DNA"/>
</dbReference>
<dbReference type="OMA" id="EANARYN"/>
<comment type="caution">
    <text evidence="1">The sequence shown here is derived from an EMBL/GenBank/DDBJ whole genome shotgun (WGS) entry which is preliminary data.</text>
</comment>